<dbReference type="InterPro" id="IPR036097">
    <property type="entry name" value="HisK_dim/P_sf"/>
</dbReference>
<dbReference type="CDD" id="cd12915">
    <property type="entry name" value="PDC2_DGC_like"/>
    <property type="match status" value="1"/>
</dbReference>
<dbReference type="STRING" id="1437059.A6A05_15955"/>
<reference evidence="8 9" key="1">
    <citation type="submission" date="2016-04" db="EMBL/GenBank/DDBJ databases">
        <title>Draft genome sequence of freshwater magnetotactic bacteria Magnetospirillum marisnigri SP-1 and Magnetospirillum moscoviense BB-1.</title>
        <authorList>
            <person name="Koziaeva V."/>
            <person name="Dziuba M.V."/>
            <person name="Ivanov T.M."/>
            <person name="Kuznetsov B."/>
            <person name="Grouzdev D.S."/>
        </authorList>
    </citation>
    <scope>NUCLEOTIDE SEQUENCE [LARGE SCALE GENOMIC DNA]</scope>
    <source>
        <strain evidence="8 9">BB-1</strain>
    </source>
</reference>
<gene>
    <name evidence="8" type="ORF">A6A05_15955</name>
</gene>
<dbReference type="Pfam" id="PF00512">
    <property type="entry name" value="HisKA"/>
    <property type="match status" value="1"/>
</dbReference>
<dbReference type="PANTHER" id="PTHR43304">
    <property type="entry name" value="PHYTOCHROME-LIKE PROTEIN CPH1"/>
    <property type="match status" value="1"/>
</dbReference>
<evidence type="ECO:0000256" key="4">
    <source>
        <dbReference type="ARBA" id="ARBA00022679"/>
    </source>
</evidence>
<protein>
    <recommendedName>
        <fullName evidence="2">histidine kinase</fullName>
        <ecNumber evidence="2">2.7.13.3</ecNumber>
    </recommendedName>
</protein>
<dbReference type="SMART" id="SM00388">
    <property type="entry name" value="HisKA"/>
    <property type="match status" value="1"/>
</dbReference>
<evidence type="ECO:0000256" key="2">
    <source>
        <dbReference type="ARBA" id="ARBA00012438"/>
    </source>
</evidence>
<dbReference type="Gene3D" id="3.30.450.20">
    <property type="entry name" value="PAS domain"/>
    <property type="match status" value="2"/>
</dbReference>
<dbReference type="InterPro" id="IPR054327">
    <property type="entry name" value="His-kinase-like_sensor"/>
</dbReference>
<keyword evidence="6" id="KW-0472">Membrane</keyword>
<evidence type="ECO:0000313" key="9">
    <source>
        <dbReference type="Proteomes" id="UP000078543"/>
    </source>
</evidence>
<dbReference type="AlphaFoldDB" id="A0A178MFV0"/>
<evidence type="ECO:0000256" key="5">
    <source>
        <dbReference type="ARBA" id="ARBA00022777"/>
    </source>
</evidence>
<dbReference type="InterPro" id="IPR052162">
    <property type="entry name" value="Sensor_kinase/Photoreceptor"/>
</dbReference>
<dbReference type="InterPro" id="IPR004358">
    <property type="entry name" value="Sig_transdc_His_kin-like_C"/>
</dbReference>
<name>A0A178MFV0_9PROT</name>
<dbReference type="Gene3D" id="1.10.287.130">
    <property type="match status" value="1"/>
</dbReference>
<dbReference type="SUPFAM" id="SSF47384">
    <property type="entry name" value="Homodimeric domain of signal transducing histidine kinase"/>
    <property type="match status" value="1"/>
</dbReference>
<dbReference type="Proteomes" id="UP000078543">
    <property type="component" value="Unassembled WGS sequence"/>
</dbReference>
<evidence type="ECO:0000256" key="3">
    <source>
        <dbReference type="ARBA" id="ARBA00022553"/>
    </source>
</evidence>
<dbReference type="SUPFAM" id="SSF55874">
    <property type="entry name" value="ATPase domain of HSP90 chaperone/DNA topoisomerase II/histidine kinase"/>
    <property type="match status" value="1"/>
</dbReference>
<dbReference type="Gene3D" id="3.30.565.10">
    <property type="entry name" value="Histidine kinase-like ATPase, C-terminal domain"/>
    <property type="match status" value="1"/>
</dbReference>
<dbReference type="Pfam" id="PF22588">
    <property type="entry name" value="dCache_1_like"/>
    <property type="match status" value="1"/>
</dbReference>
<feature type="transmembrane region" description="Helical" evidence="6">
    <location>
        <begin position="273"/>
        <end position="295"/>
    </location>
</feature>
<dbReference type="PROSITE" id="PS50109">
    <property type="entry name" value="HIS_KIN"/>
    <property type="match status" value="1"/>
</dbReference>
<organism evidence="8 9">
    <name type="scientific">Magnetospirillum moscoviense</name>
    <dbReference type="NCBI Taxonomy" id="1437059"/>
    <lineage>
        <taxon>Bacteria</taxon>
        <taxon>Pseudomonadati</taxon>
        <taxon>Pseudomonadota</taxon>
        <taxon>Alphaproteobacteria</taxon>
        <taxon>Rhodospirillales</taxon>
        <taxon>Rhodospirillaceae</taxon>
        <taxon>Magnetospirillum</taxon>
    </lineage>
</organism>
<dbReference type="GO" id="GO:0000155">
    <property type="term" value="F:phosphorelay sensor kinase activity"/>
    <property type="evidence" value="ECO:0007669"/>
    <property type="project" value="InterPro"/>
</dbReference>
<accession>A0A178MFV0</accession>
<dbReference type="FunFam" id="3.30.565.10:FF:000006">
    <property type="entry name" value="Sensor histidine kinase WalK"/>
    <property type="match status" value="1"/>
</dbReference>
<sequence>MASLYAVLSVILAALFIWTDHDESLKRIESATADIANLLDEHASRTLDTAELALARVADHAGTLVSPNGKTAAEAARPLIEMLAGSPHLGNIYIVDPEGALISDLRGVFPAGITLRDRDWVKALRRDDAGKVFIGQAGFDESTRSFVFTVAKRLYSASGAWIGAAAVTVQIDYFKRFYQKLDYGPVPALGIYRLDGAVLVRQPLKPEDIGRNMSANPIFTTHLPNAPSGTYQGRSAVDSVVRVVSYRVVEPRSLVVWVSVGSQEALAQWRERALRIAALVVVSWVLMGGLCIVLYRELMREHRMTADLEAANRDLQRSNADLEQFAYIASHDLKEPLRNIASYVQLLQRRYQGQLDSDADAFIGYTVEGVQRMQTIISELLSYSRVGTGDLTPVPVQAGILVSTALAHLKGVISDAQAVVEVDGQLPVIEGDAALLGSLFQNLISNALKYRREDVRAEVRVGCQDRGRDWAFYVADNGIGIEPEYHRQIFDLFRRLHPRDRFAGTGIGLAICQRVVERHGGRIWVESVPGKGSTFWFTLPKPA</sequence>
<evidence type="ECO:0000259" key="7">
    <source>
        <dbReference type="PROSITE" id="PS50109"/>
    </source>
</evidence>
<evidence type="ECO:0000256" key="1">
    <source>
        <dbReference type="ARBA" id="ARBA00000085"/>
    </source>
</evidence>
<dbReference type="InterPro" id="IPR005467">
    <property type="entry name" value="His_kinase_dom"/>
</dbReference>
<keyword evidence="6" id="KW-0812">Transmembrane</keyword>
<dbReference type="PRINTS" id="PR00344">
    <property type="entry name" value="BCTRLSENSOR"/>
</dbReference>
<dbReference type="EMBL" id="LWQU01000171">
    <property type="protein sequence ID" value="OAN46955.1"/>
    <property type="molecule type" value="Genomic_DNA"/>
</dbReference>
<dbReference type="CDD" id="cd00082">
    <property type="entry name" value="HisKA"/>
    <property type="match status" value="1"/>
</dbReference>
<dbReference type="InterPro" id="IPR036890">
    <property type="entry name" value="HATPase_C_sf"/>
</dbReference>
<keyword evidence="6" id="KW-1133">Transmembrane helix</keyword>
<keyword evidence="9" id="KW-1185">Reference proteome</keyword>
<keyword evidence="5" id="KW-0418">Kinase</keyword>
<dbReference type="PANTHER" id="PTHR43304:SF1">
    <property type="entry name" value="PAC DOMAIN-CONTAINING PROTEIN"/>
    <property type="match status" value="1"/>
</dbReference>
<evidence type="ECO:0000256" key="6">
    <source>
        <dbReference type="SAM" id="Phobius"/>
    </source>
</evidence>
<dbReference type="Pfam" id="PF02518">
    <property type="entry name" value="HATPase_c"/>
    <property type="match status" value="1"/>
</dbReference>
<evidence type="ECO:0000313" key="8">
    <source>
        <dbReference type="EMBL" id="OAN46955.1"/>
    </source>
</evidence>
<dbReference type="SMART" id="SM00387">
    <property type="entry name" value="HATPase_c"/>
    <property type="match status" value="1"/>
</dbReference>
<keyword evidence="3" id="KW-0597">Phosphoprotein</keyword>
<dbReference type="InterPro" id="IPR003594">
    <property type="entry name" value="HATPase_dom"/>
</dbReference>
<dbReference type="InterPro" id="IPR003661">
    <property type="entry name" value="HisK_dim/P_dom"/>
</dbReference>
<proteinExistence type="predicted"/>
<dbReference type="CDD" id="cd12914">
    <property type="entry name" value="PDC1_DGC_like"/>
    <property type="match status" value="1"/>
</dbReference>
<dbReference type="EC" id="2.7.13.3" evidence="2"/>
<comment type="caution">
    <text evidence="8">The sequence shown here is derived from an EMBL/GenBank/DDBJ whole genome shotgun (WGS) entry which is preliminary data.</text>
</comment>
<feature type="domain" description="Histidine kinase" evidence="7">
    <location>
        <begin position="328"/>
        <end position="543"/>
    </location>
</feature>
<keyword evidence="4" id="KW-0808">Transferase</keyword>
<comment type="catalytic activity">
    <reaction evidence="1">
        <text>ATP + protein L-histidine = ADP + protein N-phospho-L-histidine.</text>
        <dbReference type="EC" id="2.7.13.3"/>
    </reaction>
</comment>